<organism evidence="2 4">
    <name type="scientific">Pseudoalteromonas maricaloris</name>
    <dbReference type="NCBI Taxonomy" id="184924"/>
    <lineage>
        <taxon>Bacteria</taxon>
        <taxon>Pseudomonadati</taxon>
        <taxon>Pseudomonadota</taxon>
        <taxon>Gammaproteobacteria</taxon>
        <taxon>Alteromonadales</taxon>
        <taxon>Pseudoalteromonadaceae</taxon>
        <taxon>Pseudoalteromonas</taxon>
    </lineage>
</organism>
<accession>A0A8I2KRS3</accession>
<dbReference type="SUPFAM" id="SSF53474">
    <property type="entry name" value="alpha/beta-Hydrolases"/>
    <property type="match status" value="1"/>
</dbReference>
<dbReference type="PANTHER" id="PTHR11614">
    <property type="entry name" value="PHOSPHOLIPASE-RELATED"/>
    <property type="match status" value="1"/>
</dbReference>
<keyword evidence="2" id="KW-0378">Hydrolase</keyword>
<protein>
    <submittedName>
        <fullName evidence="2">Alpha/beta hydrolase</fullName>
    </submittedName>
</protein>
<reference evidence="3 5" key="2">
    <citation type="submission" date="2023-10" db="EMBL/GenBank/DDBJ databases">
        <title>To unveil natural product biosynthetic capacity in Pseudoalteromonas.</title>
        <authorList>
            <person name="Wang J."/>
        </authorList>
    </citation>
    <scope>NUCLEOTIDE SEQUENCE [LARGE SCALE GENOMIC DNA]</scope>
    <source>
        <strain evidence="3 5">DSM 15914</strain>
    </source>
</reference>
<dbReference type="EMBL" id="CP137578">
    <property type="protein sequence ID" value="WOX27878.1"/>
    <property type="molecule type" value="Genomic_DNA"/>
</dbReference>
<dbReference type="RefSeq" id="WP_039493822.1">
    <property type="nucleotide sequence ID" value="NZ_CBCSDF010000012.1"/>
</dbReference>
<reference evidence="2" key="1">
    <citation type="submission" date="2019-10" db="EMBL/GenBank/DDBJ databases">
        <authorList>
            <person name="Paulsen S."/>
        </authorList>
    </citation>
    <scope>NUCLEOTIDE SEQUENCE</scope>
    <source>
        <strain evidence="2">LMG 19692</strain>
    </source>
</reference>
<dbReference type="Proteomes" id="UP000646877">
    <property type="component" value="Unassembled WGS sequence"/>
</dbReference>
<dbReference type="Pfam" id="PF12146">
    <property type="entry name" value="Hydrolase_4"/>
    <property type="match status" value="1"/>
</dbReference>
<evidence type="ECO:0000313" key="3">
    <source>
        <dbReference type="EMBL" id="WOX27878.1"/>
    </source>
</evidence>
<gene>
    <name evidence="2" type="ORF">F9Y85_16985</name>
    <name evidence="3" type="ORF">R5H13_14635</name>
</gene>
<dbReference type="InterPro" id="IPR051044">
    <property type="entry name" value="MAG_DAG_Lipase"/>
</dbReference>
<dbReference type="InterPro" id="IPR029058">
    <property type="entry name" value="AB_hydrolase_fold"/>
</dbReference>
<name>A0A8I2KRS3_9GAMM</name>
<evidence type="ECO:0000259" key="1">
    <source>
        <dbReference type="Pfam" id="PF12146"/>
    </source>
</evidence>
<dbReference type="Gene3D" id="3.40.50.1820">
    <property type="entry name" value="alpha/beta hydrolase"/>
    <property type="match status" value="1"/>
</dbReference>
<dbReference type="GO" id="GO:0016787">
    <property type="term" value="F:hydrolase activity"/>
    <property type="evidence" value="ECO:0007669"/>
    <property type="project" value="UniProtKB-KW"/>
</dbReference>
<evidence type="ECO:0000313" key="2">
    <source>
        <dbReference type="EMBL" id="NLR22972.1"/>
    </source>
</evidence>
<dbReference type="Proteomes" id="UP001304419">
    <property type="component" value="Chromosome 1"/>
</dbReference>
<feature type="domain" description="Serine aminopeptidase S33" evidence="1">
    <location>
        <begin position="48"/>
        <end position="294"/>
    </location>
</feature>
<evidence type="ECO:0000313" key="5">
    <source>
        <dbReference type="Proteomes" id="UP001304419"/>
    </source>
</evidence>
<proteinExistence type="predicted"/>
<dbReference type="EMBL" id="WEIA01000011">
    <property type="protein sequence ID" value="NLR22972.1"/>
    <property type="molecule type" value="Genomic_DNA"/>
</dbReference>
<dbReference type="InterPro" id="IPR022742">
    <property type="entry name" value="Hydrolase_4"/>
</dbReference>
<evidence type="ECO:0000313" key="4">
    <source>
        <dbReference type="Proteomes" id="UP000646877"/>
    </source>
</evidence>
<sequence>MFYSQSQQLESHLPEIDKHWQGCQKGFFDTPHGRLFYAYHIPKKATFSLILVNGRIESAHKYRELLWEFAQNNIAVFTYDHPGQGYSPRLLKDKQIGYVRRFEDYAATLHCFMEQIVAKQNTLPLFVLAHSMGGAITCDYLSLFRPHNIEGVYLSAPMLGINTTPYPAWFAEGLAGTACLFGLGKHYALGQVHYHNKPFQDNDLTDCPIRYALFRGLYDQFPELQLGGVSFAWLYTALHKCRSFQDIKLDLPIRIATASEDSIVDNQAQSQFAAHRDNVTVTEFIGKHELLCEQDNTRKAVLDDFYAFTAGLLSAKETGS</sequence>
<dbReference type="AlphaFoldDB" id="A0A8I2KRS3"/>
<keyword evidence="5" id="KW-1185">Reference proteome</keyword>